<comment type="caution">
    <text evidence="3">The sequence shown here is derived from an EMBL/GenBank/DDBJ whole genome shotgun (WGS) entry which is preliminary data.</text>
</comment>
<dbReference type="InterPro" id="IPR029068">
    <property type="entry name" value="Glyas_Bleomycin-R_OHBP_Dase"/>
</dbReference>
<evidence type="ECO:0000259" key="2">
    <source>
        <dbReference type="Pfam" id="PF00903"/>
    </source>
</evidence>
<dbReference type="InterPro" id="IPR028973">
    <property type="entry name" value="PhnB-like"/>
</dbReference>
<organism evidence="3 4">
    <name type="scientific">Nocardia tenerifensis</name>
    <dbReference type="NCBI Taxonomy" id="228006"/>
    <lineage>
        <taxon>Bacteria</taxon>
        <taxon>Bacillati</taxon>
        <taxon>Actinomycetota</taxon>
        <taxon>Actinomycetes</taxon>
        <taxon>Mycobacteriales</taxon>
        <taxon>Nocardiaceae</taxon>
        <taxon>Nocardia</taxon>
    </lineage>
</organism>
<evidence type="ECO:0000313" key="3">
    <source>
        <dbReference type="EMBL" id="PXX71035.1"/>
    </source>
</evidence>
<evidence type="ECO:0000256" key="1">
    <source>
        <dbReference type="SAM" id="MobiDB-lite"/>
    </source>
</evidence>
<dbReference type="AlphaFoldDB" id="A0A318KDR7"/>
<gene>
    <name evidence="3" type="ORF">DFR70_101456</name>
</gene>
<sequence>MTSRLNPYLSFGDTARAALEFYRDVFGGTLTISTFSEFSDRDAPGADLVMHGVLETPSGFTLMAADTPPGMEYKPGSSISISLSGEDAAELHGYWDRLSEAGTVSVPLEKQMWGDEFGLCQDRFGVSWMVNVVVPSQANPGGSNGDGPVGRPAIPE</sequence>
<reference evidence="3 4" key="1">
    <citation type="submission" date="2018-05" db="EMBL/GenBank/DDBJ databases">
        <title>Genomic Encyclopedia of Type Strains, Phase IV (KMG-IV): sequencing the most valuable type-strain genomes for metagenomic binning, comparative biology and taxonomic classification.</title>
        <authorList>
            <person name="Goeker M."/>
        </authorList>
    </citation>
    <scope>NUCLEOTIDE SEQUENCE [LARGE SCALE GENOMIC DNA]</scope>
    <source>
        <strain evidence="3 4">DSM 44704</strain>
    </source>
</reference>
<dbReference type="RefSeq" id="WP_040735549.1">
    <property type="nucleotide sequence ID" value="NZ_QJKF01000001.1"/>
</dbReference>
<keyword evidence="4" id="KW-1185">Reference proteome</keyword>
<protein>
    <submittedName>
        <fullName evidence="3">PhnB protein</fullName>
    </submittedName>
</protein>
<dbReference type="PANTHER" id="PTHR33990">
    <property type="entry name" value="PROTEIN YJDN-RELATED"/>
    <property type="match status" value="1"/>
</dbReference>
<evidence type="ECO:0000313" key="4">
    <source>
        <dbReference type="Proteomes" id="UP000247569"/>
    </source>
</evidence>
<name>A0A318KDR7_9NOCA</name>
<dbReference type="EMBL" id="QJKF01000001">
    <property type="protein sequence ID" value="PXX71035.1"/>
    <property type="molecule type" value="Genomic_DNA"/>
</dbReference>
<dbReference type="Proteomes" id="UP000247569">
    <property type="component" value="Unassembled WGS sequence"/>
</dbReference>
<dbReference type="CDD" id="cd06588">
    <property type="entry name" value="PhnB_like"/>
    <property type="match status" value="1"/>
</dbReference>
<dbReference type="PANTHER" id="PTHR33990:SF1">
    <property type="entry name" value="PROTEIN YJDN"/>
    <property type="match status" value="1"/>
</dbReference>
<feature type="domain" description="Glyoxalase/fosfomycin resistance/dioxygenase" evidence="2">
    <location>
        <begin position="5"/>
        <end position="130"/>
    </location>
</feature>
<dbReference type="Gene3D" id="3.10.180.10">
    <property type="entry name" value="2,3-Dihydroxybiphenyl 1,2-Dioxygenase, domain 1"/>
    <property type="match status" value="1"/>
</dbReference>
<dbReference type="InterPro" id="IPR004360">
    <property type="entry name" value="Glyas_Fos-R_dOase_dom"/>
</dbReference>
<accession>A0A318KDR7</accession>
<dbReference type="Pfam" id="PF00903">
    <property type="entry name" value="Glyoxalase"/>
    <property type="match status" value="1"/>
</dbReference>
<feature type="region of interest" description="Disordered" evidence="1">
    <location>
        <begin position="136"/>
        <end position="156"/>
    </location>
</feature>
<proteinExistence type="predicted"/>
<dbReference type="SUPFAM" id="SSF54593">
    <property type="entry name" value="Glyoxalase/Bleomycin resistance protein/Dihydroxybiphenyl dioxygenase"/>
    <property type="match status" value="1"/>
</dbReference>